<evidence type="ECO:0000313" key="5">
    <source>
        <dbReference type="EMBL" id="KIJ26654.1"/>
    </source>
</evidence>
<dbReference type="Gene3D" id="3.40.50.10380">
    <property type="entry name" value="Malic enzyme, N-terminal domain"/>
    <property type="match status" value="1"/>
</dbReference>
<name>A0A0C9TXV3_SPHS4</name>
<dbReference type="GO" id="GO:0006108">
    <property type="term" value="P:malate metabolic process"/>
    <property type="evidence" value="ECO:0007669"/>
    <property type="project" value="TreeGrafter"/>
</dbReference>
<dbReference type="InterPro" id="IPR001891">
    <property type="entry name" value="Malic_OxRdtase"/>
</dbReference>
<keyword evidence="2" id="KW-0560">Oxidoreductase</keyword>
<dbReference type="Pfam" id="PF00390">
    <property type="entry name" value="malic"/>
    <property type="match status" value="1"/>
</dbReference>
<dbReference type="PRINTS" id="PR00072">
    <property type="entry name" value="MALOXRDTASE"/>
</dbReference>
<gene>
    <name evidence="5" type="ORF">M422DRAFT_785153</name>
</gene>
<evidence type="ECO:0000256" key="2">
    <source>
        <dbReference type="ARBA" id="ARBA00023002"/>
    </source>
</evidence>
<evidence type="ECO:0000256" key="3">
    <source>
        <dbReference type="SAM" id="MobiDB-lite"/>
    </source>
</evidence>
<comment type="cofactor">
    <cofactor evidence="1">
        <name>Mg(2+)</name>
        <dbReference type="ChEBI" id="CHEBI:18420"/>
    </cofactor>
</comment>
<feature type="compositionally biased region" description="Polar residues" evidence="3">
    <location>
        <begin position="55"/>
        <end position="65"/>
    </location>
</feature>
<dbReference type="PANTHER" id="PTHR23406">
    <property type="entry name" value="MALIC ENZYME-RELATED"/>
    <property type="match status" value="1"/>
</dbReference>
<dbReference type="SMART" id="SM01274">
    <property type="entry name" value="malic"/>
    <property type="match status" value="1"/>
</dbReference>
<organism evidence="5 6">
    <name type="scientific">Sphaerobolus stellatus (strain SS14)</name>
    <dbReference type="NCBI Taxonomy" id="990650"/>
    <lineage>
        <taxon>Eukaryota</taxon>
        <taxon>Fungi</taxon>
        <taxon>Dikarya</taxon>
        <taxon>Basidiomycota</taxon>
        <taxon>Agaricomycotina</taxon>
        <taxon>Agaricomycetes</taxon>
        <taxon>Phallomycetidae</taxon>
        <taxon>Geastrales</taxon>
        <taxon>Sphaerobolaceae</taxon>
        <taxon>Sphaerobolus</taxon>
    </lineage>
</organism>
<dbReference type="Proteomes" id="UP000054279">
    <property type="component" value="Unassembled WGS sequence"/>
</dbReference>
<feature type="domain" description="Malic enzyme N-terminal" evidence="4">
    <location>
        <begin position="104"/>
        <end position="263"/>
    </location>
</feature>
<sequence length="263" mass="29052">MASASYTLARFHPHLHPPCPRSRIHLRVHRSIRLASMLSTQTPTQIPIRPPPTVALQQGTTNTSGARGLLPPAFCPKNHGARTLAQMREKPTGLDRYIFLNGLKGRDPALFYDLLLHNMPEMIPILYTPTVGDACVNYSSIWRRAEGLYVSIHDKGRIEEVLRNWPCGAADARIAVVTDGSRILGLGDLGANGLPIAIGKLDLYIAGAGIRPRSTVPICLDLGTNTERYLNDPLYLGARQKRPNDKDVCIPSFCPFFIKENKI</sequence>
<dbReference type="InterPro" id="IPR037062">
    <property type="entry name" value="Malic_N_dom_sf"/>
</dbReference>
<proteinExistence type="predicted"/>
<evidence type="ECO:0000256" key="1">
    <source>
        <dbReference type="ARBA" id="ARBA00001946"/>
    </source>
</evidence>
<dbReference type="AlphaFoldDB" id="A0A0C9TXV3"/>
<keyword evidence="6" id="KW-1185">Reference proteome</keyword>
<evidence type="ECO:0000259" key="4">
    <source>
        <dbReference type="SMART" id="SM01274"/>
    </source>
</evidence>
<dbReference type="PANTHER" id="PTHR23406:SF32">
    <property type="entry name" value="NADP-DEPENDENT MALIC ENZYME"/>
    <property type="match status" value="1"/>
</dbReference>
<dbReference type="OrthoDB" id="5365701at2759"/>
<dbReference type="InterPro" id="IPR046346">
    <property type="entry name" value="Aminoacid_DH-like_N_sf"/>
</dbReference>
<dbReference type="InterPro" id="IPR012301">
    <property type="entry name" value="Malic_N_dom"/>
</dbReference>
<dbReference type="EMBL" id="KN837361">
    <property type="protein sequence ID" value="KIJ26654.1"/>
    <property type="molecule type" value="Genomic_DNA"/>
</dbReference>
<reference evidence="5 6" key="1">
    <citation type="submission" date="2014-06" db="EMBL/GenBank/DDBJ databases">
        <title>Evolutionary Origins and Diversification of the Mycorrhizal Mutualists.</title>
        <authorList>
            <consortium name="DOE Joint Genome Institute"/>
            <consortium name="Mycorrhizal Genomics Consortium"/>
            <person name="Kohler A."/>
            <person name="Kuo A."/>
            <person name="Nagy L.G."/>
            <person name="Floudas D."/>
            <person name="Copeland A."/>
            <person name="Barry K.W."/>
            <person name="Cichocki N."/>
            <person name="Veneault-Fourrey C."/>
            <person name="LaButti K."/>
            <person name="Lindquist E.A."/>
            <person name="Lipzen A."/>
            <person name="Lundell T."/>
            <person name="Morin E."/>
            <person name="Murat C."/>
            <person name="Riley R."/>
            <person name="Ohm R."/>
            <person name="Sun H."/>
            <person name="Tunlid A."/>
            <person name="Henrissat B."/>
            <person name="Grigoriev I.V."/>
            <person name="Hibbett D.S."/>
            <person name="Martin F."/>
        </authorList>
    </citation>
    <scope>NUCLEOTIDE SEQUENCE [LARGE SCALE GENOMIC DNA]</scope>
    <source>
        <strain evidence="5 6">SS14</strain>
    </source>
</reference>
<dbReference type="GO" id="GO:0005739">
    <property type="term" value="C:mitochondrion"/>
    <property type="evidence" value="ECO:0007669"/>
    <property type="project" value="TreeGrafter"/>
</dbReference>
<feature type="region of interest" description="Disordered" evidence="3">
    <location>
        <begin position="40"/>
        <end position="71"/>
    </location>
</feature>
<dbReference type="GO" id="GO:0004471">
    <property type="term" value="F:malate dehydrogenase (decarboxylating) (NAD+) activity"/>
    <property type="evidence" value="ECO:0007669"/>
    <property type="project" value="TreeGrafter"/>
</dbReference>
<dbReference type="HOGENOM" id="CLU_1058335_0_0_1"/>
<evidence type="ECO:0000313" key="6">
    <source>
        <dbReference type="Proteomes" id="UP000054279"/>
    </source>
</evidence>
<dbReference type="SUPFAM" id="SSF53223">
    <property type="entry name" value="Aminoacid dehydrogenase-like, N-terminal domain"/>
    <property type="match status" value="1"/>
</dbReference>
<protein>
    <submittedName>
        <fullName evidence="5">Unplaced genomic scaffold SPHSTscaffold_286, whole genome shotgun sequence</fullName>
    </submittedName>
</protein>
<accession>A0A0C9TXV3</accession>